<dbReference type="SMART" id="SM00211">
    <property type="entry name" value="TY"/>
    <property type="match status" value="1"/>
</dbReference>
<accession>A0ABN8T0U3</accession>
<comment type="subcellular location">
    <subcellularLocation>
        <location evidence="1">Nucleus</location>
    </subcellularLocation>
</comment>
<keyword evidence="4 7" id="KW-1015">Disulfide bond</keyword>
<comment type="caution">
    <text evidence="12">The sequence shown here is derived from an EMBL/GenBank/DDBJ whole genome shotgun (WGS) entry which is preliminary data.</text>
</comment>
<evidence type="ECO:0000256" key="8">
    <source>
        <dbReference type="SAM" id="MobiDB-lite"/>
    </source>
</evidence>
<dbReference type="InterPro" id="IPR044898">
    <property type="entry name" value="CDI_dom_sf"/>
</dbReference>
<dbReference type="InterPro" id="IPR013783">
    <property type="entry name" value="Ig-like_fold"/>
</dbReference>
<keyword evidence="5" id="KW-0539">Nucleus</keyword>
<dbReference type="Proteomes" id="UP001159427">
    <property type="component" value="Unassembled WGS sequence"/>
</dbReference>
<dbReference type="SUPFAM" id="SSF48726">
    <property type="entry name" value="Immunoglobulin"/>
    <property type="match status" value="1"/>
</dbReference>
<dbReference type="CDD" id="cd00096">
    <property type="entry name" value="Ig"/>
    <property type="match status" value="1"/>
</dbReference>
<dbReference type="EMBL" id="CALNXI010005055">
    <property type="protein sequence ID" value="CAH3196886.1"/>
    <property type="molecule type" value="Genomic_DNA"/>
</dbReference>
<evidence type="ECO:0000256" key="2">
    <source>
        <dbReference type="ARBA" id="ARBA00006726"/>
    </source>
</evidence>
<dbReference type="SUPFAM" id="SSF57610">
    <property type="entry name" value="Thyroglobulin type-1 domain"/>
    <property type="match status" value="1"/>
</dbReference>
<dbReference type="Gene3D" id="4.10.365.10">
    <property type="entry name" value="p27"/>
    <property type="match status" value="1"/>
</dbReference>
<evidence type="ECO:0000256" key="9">
    <source>
        <dbReference type="SAM" id="Phobius"/>
    </source>
</evidence>
<evidence type="ECO:0000259" key="10">
    <source>
        <dbReference type="PROSITE" id="PS50835"/>
    </source>
</evidence>
<reference evidence="12 13" key="1">
    <citation type="submission" date="2022-05" db="EMBL/GenBank/DDBJ databases">
        <authorList>
            <consortium name="Genoscope - CEA"/>
            <person name="William W."/>
        </authorList>
    </citation>
    <scope>NUCLEOTIDE SEQUENCE [LARGE SCALE GENOMIC DNA]</scope>
</reference>
<evidence type="ECO:0000256" key="7">
    <source>
        <dbReference type="PROSITE-ProRule" id="PRU00500"/>
    </source>
</evidence>
<comment type="caution">
    <text evidence="7">Lacks conserved residue(s) required for the propagation of feature annotation.</text>
</comment>
<dbReference type="PROSITE" id="PS51162">
    <property type="entry name" value="THYROGLOBULIN_1_2"/>
    <property type="match status" value="1"/>
</dbReference>
<dbReference type="InterPro" id="IPR036179">
    <property type="entry name" value="Ig-like_dom_sf"/>
</dbReference>
<dbReference type="PANTHER" id="PTHR10265">
    <property type="entry name" value="CYCLIN-DEPENDENT KINASE INHIBITOR 1"/>
    <property type="match status" value="1"/>
</dbReference>
<feature type="domain" description="Ig-like" evidence="10">
    <location>
        <begin position="156"/>
        <end position="254"/>
    </location>
</feature>
<dbReference type="Pfam" id="PF02234">
    <property type="entry name" value="CDI"/>
    <property type="match status" value="1"/>
</dbReference>
<feature type="domain" description="Thyroglobulin type-1" evidence="11">
    <location>
        <begin position="261"/>
        <end position="324"/>
    </location>
</feature>
<dbReference type="PROSITE" id="PS50835">
    <property type="entry name" value="IG_LIKE"/>
    <property type="match status" value="1"/>
</dbReference>
<dbReference type="InterPro" id="IPR003598">
    <property type="entry name" value="Ig_sub2"/>
</dbReference>
<evidence type="ECO:0000256" key="1">
    <source>
        <dbReference type="ARBA" id="ARBA00004123"/>
    </source>
</evidence>
<dbReference type="SMART" id="SM00408">
    <property type="entry name" value="IGc2"/>
    <property type="match status" value="1"/>
</dbReference>
<protein>
    <recommendedName>
        <fullName evidence="14">Ig-like domain-containing protein</fullName>
    </recommendedName>
</protein>
<keyword evidence="6" id="KW-0131">Cell cycle</keyword>
<dbReference type="InterPro" id="IPR007110">
    <property type="entry name" value="Ig-like_dom"/>
</dbReference>
<dbReference type="PROSITE" id="PS00484">
    <property type="entry name" value="THYROGLOBULIN_1_1"/>
    <property type="match status" value="1"/>
</dbReference>
<evidence type="ECO:0000259" key="11">
    <source>
        <dbReference type="PROSITE" id="PS51162"/>
    </source>
</evidence>
<dbReference type="InterPro" id="IPR036857">
    <property type="entry name" value="Thyroglobulin_1_sf"/>
</dbReference>
<evidence type="ECO:0000313" key="13">
    <source>
        <dbReference type="Proteomes" id="UP001159427"/>
    </source>
</evidence>
<sequence length="399" mass="45795">MSRITVDVDSSRGKMAVKRNLFGTIDHEQIQEDLRREMKLISEEKKRKWNFDFENFKPLRGRYKWERVHGRLQTRKSPTEMNAPLLATTEAGPATEGVCHQRSVDPTGATTRYNLRMRGKGLENIDAFNLQSIDPSREQLRDFGTTPSENRCGVSPKVEKARIDKSHSDHVKTTPLGKEATLNCVYTGNPPPKVHWTKDGKKLDTNCKYCVQEVENMDGVSALRVTPYRDIDFGDYKCRARNRLGFGDITIKLQEDKTKNSTQCQRDRIVARDPRLRLEFLPRCNANGAYHVIQCSIHLDTCWCVDQSGHKIADAVDGRNGKHCGEKPRDMKIVPIIVVIIACVFFLLMCDYICHVTKQKGVINFLMRRTNRRLEYEKLKSKDKASGSKRQEHSVEEPQ</sequence>
<dbReference type="CDD" id="cd00191">
    <property type="entry name" value="TY"/>
    <property type="match status" value="1"/>
</dbReference>
<dbReference type="Gene3D" id="4.10.800.10">
    <property type="entry name" value="Thyroglobulin type-1"/>
    <property type="match status" value="1"/>
</dbReference>
<dbReference type="PANTHER" id="PTHR10265:SF45">
    <property type="entry name" value="DACAPO"/>
    <property type="match status" value="1"/>
</dbReference>
<name>A0ABN8T0U3_9CNID</name>
<keyword evidence="3" id="KW-0649">Protein kinase inhibitor</keyword>
<keyword evidence="9" id="KW-0812">Transmembrane</keyword>
<evidence type="ECO:0000256" key="6">
    <source>
        <dbReference type="ARBA" id="ARBA00023306"/>
    </source>
</evidence>
<feature type="disulfide bond" evidence="7">
    <location>
        <begin position="295"/>
        <end position="302"/>
    </location>
</feature>
<dbReference type="SMART" id="SM00409">
    <property type="entry name" value="IG"/>
    <property type="match status" value="1"/>
</dbReference>
<organism evidence="12 13">
    <name type="scientific">Porites evermanni</name>
    <dbReference type="NCBI Taxonomy" id="104178"/>
    <lineage>
        <taxon>Eukaryota</taxon>
        <taxon>Metazoa</taxon>
        <taxon>Cnidaria</taxon>
        <taxon>Anthozoa</taxon>
        <taxon>Hexacorallia</taxon>
        <taxon>Scleractinia</taxon>
        <taxon>Fungiina</taxon>
        <taxon>Poritidae</taxon>
        <taxon>Porites</taxon>
    </lineage>
</organism>
<dbReference type="Pfam" id="PF00086">
    <property type="entry name" value="Thyroglobulin_1"/>
    <property type="match status" value="1"/>
</dbReference>
<dbReference type="Pfam" id="PF07679">
    <property type="entry name" value="I-set"/>
    <property type="match status" value="1"/>
</dbReference>
<keyword evidence="9" id="KW-1133">Transmembrane helix</keyword>
<keyword evidence="9" id="KW-0472">Membrane</keyword>
<keyword evidence="13" id="KW-1185">Reference proteome</keyword>
<evidence type="ECO:0008006" key="14">
    <source>
        <dbReference type="Google" id="ProtNLM"/>
    </source>
</evidence>
<evidence type="ECO:0000256" key="4">
    <source>
        <dbReference type="ARBA" id="ARBA00023157"/>
    </source>
</evidence>
<dbReference type="InterPro" id="IPR013098">
    <property type="entry name" value="Ig_I-set"/>
</dbReference>
<dbReference type="Gene3D" id="2.60.40.10">
    <property type="entry name" value="Immunoglobulins"/>
    <property type="match status" value="1"/>
</dbReference>
<dbReference type="InterPro" id="IPR003599">
    <property type="entry name" value="Ig_sub"/>
</dbReference>
<dbReference type="InterPro" id="IPR000716">
    <property type="entry name" value="Thyroglobulin_1"/>
</dbReference>
<feature type="region of interest" description="Disordered" evidence="8">
    <location>
        <begin position="378"/>
        <end position="399"/>
    </location>
</feature>
<proteinExistence type="inferred from homology"/>
<feature type="transmembrane region" description="Helical" evidence="9">
    <location>
        <begin position="333"/>
        <end position="354"/>
    </location>
</feature>
<evidence type="ECO:0000256" key="3">
    <source>
        <dbReference type="ARBA" id="ARBA00023013"/>
    </source>
</evidence>
<gene>
    <name evidence="12" type="ORF">PEVE_00033839</name>
</gene>
<evidence type="ECO:0000313" key="12">
    <source>
        <dbReference type="EMBL" id="CAH3196886.1"/>
    </source>
</evidence>
<feature type="disulfide bond" evidence="7">
    <location>
        <begin position="304"/>
        <end position="324"/>
    </location>
</feature>
<comment type="similarity">
    <text evidence="2">Belongs to the CDI family.</text>
</comment>
<dbReference type="InterPro" id="IPR003175">
    <property type="entry name" value="CDI_dom"/>
</dbReference>
<evidence type="ECO:0000256" key="5">
    <source>
        <dbReference type="ARBA" id="ARBA00023242"/>
    </source>
</evidence>